<accession>Q4SCX2</accession>
<evidence type="ECO:0000313" key="4">
    <source>
        <dbReference type="Proteomes" id="UP000007303"/>
    </source>
</evidence>
<protein>
    <submittedName>
        <fullName evidence="2">(spotted green pufferfish) hypothetical protein</fullName>
    </submittedName>
</protein>
<proteinExistence type="predicted"/>
<evidence type="ECO:0000256" key="1">
    <source>
        <dbReference type="SAM" id="MobiDB-lite"/>
    </source>
</evidence>
<gene>
    <name evidence="2" type="ORF">GSTENG00020301001</name>
</gene>
<dbReference type="EMBL" id="CAAE01014646">
    <property type="protein sequence ID" value="CAG01510.1"/>
    <property type="molecule type" value="Genomic_DNA"/>
</dbReference>
<feature type="region of interest" description="Disordered" evidence="1">
    <location>
        <begin position="102"/>
        <end position="126"/>
    </location>
</feature>
<reference evidence="2 4" key="1">
    <citation type="journal article" date="2004" name="Nature">
        <title>Genome duplication in the teleost fish Tetraodon nigroviridis reveals the early vertebrate proto-karyotype.</title>
        <authorList>
            <person name="Jaillon O."/>
            <person name="Aury J.-M."/>
            <person name="Brunet F."/>
            <person name="Petit J.-L."/>
            <person name="Stange-Thomann N."/>
            <person name="Mauceli E."/>
            <person name="Bouneau L."/>
            <person name="Fischer C."/>
            <person name="Ozouf-Costaz C."/>
            <person name="Bernot A."/>
            <person name="Nicaud S."/>
            <person name="Jaffe D."/>
            <person name="Fisher S."/>
            <person name="Lutfalla G."/>
            <person name="Dossat C."/>
            <person name="Segurens B."/>
            <person name="Dasilva C."/>
            <person name="Salanoubat M."/>
            <person name="Levy M."/>
            <person name="Boudet N."/>
            <person name="Castellano S."/>
            <person name="Anthouard V."/>
            <person name="Jubin C."/>
            <person name="Castelli V."/>
            <person name="Katinka M."/>
            <person name="Vacherie B."/>
            <person name="Biemont C."/>
            <person name="Skalli Z."/>
            <person name="Cattolico L."/>
            <person name="Poulain J."/>
            <person name="De Berardinis V."/>
            <person name="Cruaud C."/>
            <person name="Duprat S."/>
            <person name="Brottier P."/>
            <person name="Coutanceau J.-P."/>
            <person name="Gouzy J."/>
            <person name="Parra G."/>
            <person name="Lardier G."/>
            <person name="Chapple C."/>
            <person name="McKernan K.J."/>
            <person name="McEwan P."/>
            <person name="Bosak S."/>
            <person name="Kellis M."/>
            <person name="Volff J.-N."/>
            <person name="Guigo R."/>
            <person name="Zody M.C."/>
            <person name="Mesirov J."/>
            <person name="Lindblad-Toh K."/>
            <person name="Birren B."/>
            <person name="Nusbaum C."/>
            <person name="Kahn D."/>
            <person name="Robinson-Rechavi M."/>
            <person name="Laudet V."/>
            <person name="Schachter V."/>
            <person name="Quetier F."/>
            <person name="Saurin W."/>
            <person name="Scarpelli C."/>
            <person name="Wincker P."/>
            <person name="Lander E.S."/>
            <person name="Weissenbach J."/>
            <person name="Roest Crollius H."/>
        </authorList>
    </citation>
    <scope>NUCLEOTIDE SEQUENCE [LARGE SCALE GENOMIC DNA]</scope>
</reference>
<dbReference type="Ensembl" id="ENSTNIT00000013854.1">
    <property type="protein sequence ID" value="ENSTNIP00000013660.1"/>
    <property type="gene ID" value="ENSTNIG00000010740.1"/>
</dbReference>
<keyword evidence="4" id="KW-1185">Reference proteome</keyword>
<evidence type="ECO:0000313" key="2">
    <source>
        <dbReference type="EMBL" id="CAG01510.1"/>
    </source>
</evidence>
<sequence>MRTTWSFCSGVVMMWQNGSSLWDFHSTGHVSRKTSSVEENSFVLIVPPCQDLELQILKTCRSSLPTCASCWESPVPHGAAAAASPTLRGTFGPCSWRKRVGQVSGQTASPTSSSWTASTAWRESRR</sequence>
<dbReference type="KEGG" id="tng:GSTEN00020301G001"/>
<reference evidence="2" key="2">
    <citation type="submission" date="2004-02" db="EMBL/GenBank/DDBJ databases">
        <authorList>
            <consortium name="Genoscope"/>
            <consortium name="Whitehead Institute Centre for Genome Research"/>
        </authorList>
    </citation>
    <scope>NUCLEOTIDE SEQUENCE</scope>
</reference>
<name>Q4SCX2_TETNG</name>
<dbReference type="HOGENOM" id="CLU_1980964_0_0_1"/>
<organism evidence="2">
    <name type="scientific">Tetraodon nigroviridis</name>
    <name type="common">Spotted green pufferfish</name>
    <name type="synonym">Chelonodon nigroviridis</name>
    <dbReference type="NCBI Taxonomy" id="99883"/>
    <lineage>
        <taxon>Eukaryota</taxon>
        <taxon>Metazoa</taxon>
        <taxon>Chordata</taxon>
        <taxon>Craniata</taxon>
        <taxon>Vertebrata</taxon>
        <taxon>Euteleostomi</taxon>
        <taxon>Actinopterygii</taxon>
        <taxon>Neopterygii</taxon>
        <taxon>Teleostei</taxon>
        <taxon>Neoteleostei</taxon>
        <taxon>Acanthomorphata</taxon>
        <taxon>Eupercaria</taxon>
        <taxon>Tetraodontiformes</taxon>
        <taxon>Tetradontoidea</taxon>
        <taxon>Tetraodontidae</taxon>
        <taxon>Tetraodon</taxon>
    </lineage>
</organism>
<feature type="compositionally biased region" description="Low complexity" evidence="1">
    <location>
        <begin position="107"/>
        <end position="126"/>
    </location>
</feature>
<dbReference type="Proteomes" id="UP000007303">
    <property type="component" value="Unassembled WGS sequence"/>
</dbReference>
<evidence type="ECO:0000313" key="3">
    <source>
        <dbReference type="Ensembl" id="ENSTNIP00000013660.1"/>
    </source>
</evidence>
<reference evidence="3" key="3">
    <citation type="submission" date="2025-05" db="UniProtKB">
        <authorList>
            <consortium name="Ensembl"/>
        </authorList>
    </citation>
    <scope>IDENTIFICATION</scope>
</reference>
<dbReference type="AlphaFoldDB" id="Q4SCX2"/>